<reference evidence="3 4" key="1">
    <citation type="journal article" date="2020" name="ISME J.">
        <title>Uncovering the hidden diversity of litter-decomposition mechanisms in mushroom-forming fungi.</title>
        <authorList>
            <person name="Floudas D."/>
            <person name="Bentzer J."/>
            <person name="Ahren D."/>
            <person name="Johansson T."/>
            <person name="Persson P."/>
            <person name="Tunlid A."/>
        </authorList>
    </citation>
    <scope>NUCLEOTIDE SEQUENCE [LARGE SCALE GENOMIC DNA]</scope>
    <source>
        <strain evidence="3 4">CBS 175.51</strain>
    </source>
</reference>
<keyword evidence="2" id="KW-0472">Membrane</keyword>
<organism evidence="3 4">
    <name type="scientific">Ephemerocybe angulata</name>
    <dbReference type="NCBI Taxonomy" id="980116"/>
    <lineage>
        <taxon>Eukaryota</taxon>
        <taxon>Fungi</taxon>
        <taxon>Dikarya</taxon>
        <taxon>Basidiomycota</taxon>
        <taxon>Agaricomycotina</taxon>
        <taxon>Agaricomycetes</taxon>
        <taxon>Agaricomycetidae</taxon>
        <taxon>Agaricales</taxon>
        <taxon>Agaricineae</taxon>
        <taxon>Psathyrellaceae</taxon>
        <taxon>Ephemerocybe</taxon>
    </lineage>
</organism>
<accession>A0A8H5C646</accession>
<evidence type="ECO:0000256" key="2">
    <source>
        <dbReference type="SAM" id="Phobius"/>
    </source>
</evidence>
<evidence type="ECO:0000256" key="1">
    <source>
        <dbReference type="SAM" id="MobiDB-lite"/>
    </source>
</evidence>
<comment type="caution">
    <text evidence="3">The sequence shown here is derived from an EMBL/GenBank/DDBJ whole genome shotgun (WGS) entry which is preliminary data.</text>
</comment>
<keyword evidence="2" id="KW-0812">Transmembrane</keyword>
<feature type="transmembrane region" description="Helical" evidence="2">
    <location>
        <begin position="45"/>
        <end position="66"/>
    </location>
</feature>
<keyword evidence="4" id="KW-1185">Reference proteome</keyword>
<feature type="region of interest" description="Disordered" evidence="1">
    <location>
        <begin position="339"/>
        <end position="390"/>
    </location>
</feature>
<protein>
    <submittedName>
        <fullName evidence="3">Uncharacterized protein</fullName>
    </submittedName>
</protein>
<evidence type="ECO:0000313" key="4">
    <source>
        <dbReference type="Proteomes" id="UP000541558"/>
    </source>
</evidence>
<feature type="region of interest" description="Disordered" evidence="1">
    <location>
        <begin position="264"/>
        <end position="290"/>
    </location>
</feature>
<sequence>MNRFCSNLSFNRFILNSFTPLNNFLHYFVSLTPTFHDKHLYRRTIFIIIAMFLSIPSSIYQAVSFITRPLSLVRSPAFMHSFQTALRTVFNTALEASPNKRLVLTFTSSNPPPIIAGVSSAVGIQWAEWIESFGQREFDLIIDSNSVIARYPATESGAAPQTVTIWKTPELNASKRSLLARLSRADVAQVPIRKFGQRAAGKPSPVSRPSPISLPSASLTPRSSSFAQQLRYADDESEEELFAMISKTSIISPTPTKERFIAAPISPISSPEPSESSRPSSRTSTYSSCFSDEGSLSSASSVSLDIPETCEANVYIDTSKKDKTKYLYQGGVSSTLTGGVMLGRPSKPATQKPSAPAPAQQKYRAPAFTQQRYQAPAPAPAQQKYRAPAVRANAANASSWRRPAAPLVTAPLGIVGG</sequence>
<evidence type="ECO:0000313" key="3">
    <source>
        <dbReference type="EMBL" id="KAF5335824.1"/>
    </source>
</evidence>
<dbReference type="OrthoDB" id="19928at2759"/>
<feature type="compositionally biased region" description="Low complexity" evidence="1">
    <location>
        <begin position="370"/>
        <end position="390"/>
    </location>
</feature>
<keyword evidence="2" id="KW-1133">Transmembrane helix</keyword>
<dbReference type="EMBL" id="JAACJK010000060">
    <property type="protein sequence ID" value="KAF5335824.1"/>
    <property type="molecule type" value="Genomic_DNA"/>
</dbReference>
<name>A0A8H5C646_9AGAR</name>
<dbReference type="AlphaFoldDB" id="A0A8H5C646"/>
<gene>
    <name evidence="3" type="ORF">D9611_009653</name>
</gene>
<dbReference type="Proteomes" id="UP000541558">
    <property type="component" value="Unassembled WGS sequence"/>
</dbReference>
<feature type="region of interest" description="Disordered" evidence="1">
    <location>
        <begin position="194"/>
        <end position="220"/>
    </location>
</feature>
<proteinExistence type="predicted"/>